<feature type="compositionally biased region" description="Polar residues" evidence="6">
    <location>
        <begin position="463"/>
        <end position="480"/>
    </location>
</feature>
<gene>
    <name evidence="10" type="ORF">ILEXP_LOCUS19245</name>
</gene>
<dbReference type="InterPro" id="IPR011011">
    <property type="entry name" value="Znf_FYVE_PHD"/>
</dbReference>
<evidence type="ECO:0000256" key="6">
    <source>
        <dbReference type="SAM" id="MobiDB-lite"/>
    </source>
</evidence>
<dbReference type="GO" id="GO:0005634">
    <property type="term" value="C:nucleus"/>
    <property type="evidence" value="ECO:0007669"/>
    <property type="project" value="UniProtKB-SubCell"/>
</dbReference>
<dbReference type="Gene3D" id="3.30.40.10">
    <property type="entry name" value="Zinc/RING finger domain, C3HC4 (zinc finger)"/>
    <property type="match status" value="1"/>
</dbReference>
<evidence type="ECO:0000259" key="8">
    <source>
        <dbReference type="Pfam" id="PF16135"/>
    </source>
</evidence>
<keyword evidence="2" id="KW-0479">Metal-binding</keyword>
<feature type="compositionally biased region" description="Basic and acidic residues" evidence="6">
    <location>
        <begin position="240"/>
        <end position="262"/>
    </location>
</feature>
<feature type="region of interest" description="Disordered" evidence="6">
    <location>
        <begin position="295"/>
        <end position="325"/>
    </location>
</feature>
<feature type="compositionally biased region" description="Basic residues" evidence="6">
    <location>
        <begin position="593"/>
        <end position="605"/>
    </location>
</feature>
<feature type="domain" description="DUF7028" evidence="9">
    <location>
        <begin position="490"/>
        <end position="551"/>
    </location>
</feature>
<accession>A0ABC8S2C7</accession>
<feature type="compositionally biased region" description="Basic residues" evidence="6">
    <location>
        <begin position="367"/>
        <end position="379"/>
    </location>
</feature>
<keyword evidence="4" id="KW-0862">Zinc</keyword>
<feature type="region of interest" description="Disordered" evidence="6">
    <location>
        <begin position="584"/>
        <end position="615"/>
    </location>
</feature>
<evidence type="ECO:0000256" key="1">
    <source>
        <dbReference type="ARBA" id="ARBA00004123"/>
    </source>
</evidence>
<dbReference type="Proteomes" id="UP001642360">
    <property type="component" value="Unassembled WGS sequence"/>
</dbReference>
<feature type="region of interest" description="Disordered" evidence="6">
    <location>
        <begin position="446"/>
        <end position="496"/>
    </location>
</feature>
<feature type="region of interest" description="Disordered" evidence="6">
    <location>
        <begin position="1"/>
        <end position="135"/>
    </location>
</feature>
<organism evidence="10 11">
    <name type="scientific">Ilex paraguariensis</name>
    <name type="common">yerba mate</name>
    <dbReference type="NCBI Taxonomy" id="185542"/>
    <lineage>
        <taxon>Eukaryota</taxon>
        <taxon>Viridiplantae</taxon>
        <taxon>Streptophyta</taxon>
        <taxon>Embryophyta</taxon>
        <taxon>Tracheophyta</taxon>
        <taxon>Spermatophyta</taxon>
        <taxon>Magnoliopsida</taxon>
        <taxon>eudicotyledons</taxon>
        <taxon>Gunneridae</taxon>
        <taxon>Pentapetalae</taxon>
        <taxon>asterids</taxon>
        <taxon>campanulids</taxon>
        <taxon>Aquifoliales</taxon>
        <taxon>Aquifoliaceae</taxon>
        <taxon>Ilex</taxon>
    </lineage>
</organism>
<feature type="domain" description="Tify" evidence="8">
    <location>
        <begin position="689"/>
        <end position="739"/>
    </location>
</feature>
<comment type="caution">
    <text evidence="10">The sequence shown here is derived from an EMBL/GenBank/DDBJ whole genome shotgun (WGS) entry which is preliminary data.</text>
</comment>
<keyword evidence="11" id="KW-1185">Reference proteome</keyword>
<dbReference type="PANTHER" id="PTHR46309">
    <property type="entry name" value="PHD FINGER PROTEIN 12"/>
    <property type="match status" value="1"/>
</dbReference>
<reference evidence="10 11" key="1">
    <citation type="submission" date="2024-02" db="EMBL/GenBank/DDBJ databases">
        <authorList>
            <person name="Vignale AGUSTIN F."/>
            <person name="Sosa J E."/>
            <person name="Modenutti C."/>
        </authorList>
    </citation>
    <scope>NUCLEOTIDE SEQUENCE [LARGE SCALE GENOMIC DNA]</scope>
</reference>
<dbReference type="InterPro" id="IPR013083">
    <property type="entry name" value="Znf_RING/FYVE/PHD"/>
</dbReference>
<evidence type="ECO:0000256" key="5">
    <source>
        <dbReference type="ARBA" id="ARBA00023242"/>
    </source>
</evidence>
<evidence type="ECO:0000259" key="7">
    <source>
        <dbReference type="Pfam" id="PF00628"/>
    </source>
</evidence>
<comment type="subcellular location">
    <subcellularLocation>
        <location evidence="1">Nucleus</location>
    </subcellularLocation>
</comment>
<evidence type="ECO:0000256" key="4">
    <source>
        <dbReference type="ARBA" id="ARBA00022833"/>
    </source>
</evidence>
<dbReference type="Pfam" id="PF16135">
    <property type="entry name" value="TDBD"/>
    <property type="match status" value="1"/>
</dbReference>
<feature type="compositionally biased region" description="Polar residues" evidence="6">
    <location>
        <begin position="38"/>
        <end position="62"/>
    </location>
</feature>
<evidence type="ECO:0008006" key="12">
    <source>
        <dbReference type="Google" id="ProtNLM"/>
    </source>
</evidence>
<dbReference type="Pfam" id="PF22970">
    <property type="entry name" value="DUF7028"/>
    <property type="match status" value="1"/>
</dbReference>
<protein>
    <recommendedName>
        <fullName evidence="12">Tify domain-containing protein</fullName>
    </recommendedName>
</protein>
<dbReference type="AlphaFoldDB" id="A0ABC8S2C7"/>
<evidence type="ECO:0000256" key="2">
    <source>
        <dbReference type="ARBA" id="ARBA00022723"/>
    </source>
</evidence>
<dbReference type="InterPro" id="IPR032308">
    <property type="entry name" value="TDBD"/>
</dbReference>
<feature type="compositionally biased region" description="Basic residues" evidence="6">
    <location>
        <begin position="201"/>
        <end position="212"/>
    </location>
</feature>
<name>A0ABC8S2C7_9AQUA</name>
<sequence>MNEMKEGLRSSTRVQKVEVDLNLKNGDEAENKDDSSQKNEVTITPENKGSPMTLTESESGEQLTLSSLEKEVEEKGSKSEPVDCSKDADSDVNISNDANADDEAEKGGCKSARGWQGRKRKQVESPEKGNDSPYKVVEEKGAMFLSSNTADSVEDLPLSTVERKVVERSGSEPVGCDQDVNARFAVSSDANCGSDDDRCRLSKGRRGRKRKKVESPKKEDEAPVTGDVQKPGPPLISDNLRSDKKSVFSSSETRHEEERSGHELVQCGKDADDGVNVGANIDGDINAFDHEAKCKPEKGRRGRKRKVVEDSECNQDDGVGRKKVKEMSPVIGRVLRSRTSSMSGDEIVFDGGKGVGGQRKKEFVQSSKKKIERGKHHGVRLIGGPQKKLNGKRGRPPKDLWKKGASVVIGDKKEKAMGSKIIKGSKFPKVHKGNSALEVFNDEKENFVSSKEKNDQPKDQDQGNRLTNDSLHAGKSTNGKQLKMKKHMKGEMGRREEQQLVREQIISMLKKAGWTVEYRPRQSKEYLDAVYVDLDGRTHWSVTLAYRMLKQKVDDGVADSKTISVFTPIPEEVLGKLFRVRQEKKEKGLKQKQGGKGRSKTKKGQTGKLLKNNPTKSISGLKVKERKSRKPCTLLVRSSEKGLDPDSDGFMAYNGKCSLLSWMIELGIVLPGGKVQYMNSTRTRTLLEGQITRNGIQCDCCNEILTISNFESHAGCQLCEPFKNIYLESGVSLLQCLVDSWSKQEDCDRIGFHFVDIDGDDPNDDTCNICGDGGDLICCDGCPSTFHQSCLDIQVWIHYLLLPLHLWFR</sequence>
<dbReference type="Pfam" id="PF00628">
    <property type="entry name" value="PHD"/>
    <property type="match status" value="1"/>
</dbReference>
<feature type="compositionally biased region" description="Basic and acidic residues" evidence="6">
    <location>
        <begin position="446"/>
        <end position="462"/>
    </location>
</feature>
<dbReference type="GO" id="GO:0008270">
    <property type="term" value="F:zinc ion binding"/>
    <property type="evidence" value="ECO:0007669"/>
    <property type="project" value="UniProtKB-KW"/>
</dbReference>
<dbReference type="InterPro" id="IPR054292">
    <property type="entry name" value="DUF7028"/>
</dbReference>
<feature type="compositionally biased region" description="Basic and acidic residues" evidence="6">
    <location>
        <begin position="15"/>
        <end position="37"/>
    </location>
</feature>
<dbReference type="InterPro" id="IPR042163">
    <property type="entry name" value="PHF12"/>
</dbReference>
<evidence type="ECO:0000313" key="10">
    <source>
        <dbReference type="EMBL" id="CAK9151088.1"/>
    </source>
</evidence>
<evidence type="ECO:0000313" key="11">
    <source>
        <dbReference type="Proteomes" id="UP001642360"/>
    </source>
</evidence>
<evidence type="ECO:0000256" key="3">
    <source>
        <dbReference type="ARBA" id="ARBA00022771"/>
    </source>
</evidence>
<feature type="region of interest" description="Disordered" evidence="6">
    <location>
        <begin position="366"/>
        <end position="404"/>
    </location>
</feature>
<dbReference type="EMBL" id="CAUOFW020002092">
    <property type="protein sequence ID" value="CAK9151088.1"/>
    <property type="molecule type" value="Genomic_DNA"/>
</dbReference>
<keyword evidence="3" id="KW-0863">Zinc-finger</keyword>
<dbReference type="PANTHER" id="PTHR46309:SF1">
    <property type="entry name" value="PHD FINGER PROTEIN 12"/>
    <property type="match status" value="1"/>
</dbReference>
<feature type="domain" description="PHD-type" evidence="7">
    <location>
        <begin position="767"/>
        <end position="794"/>
    </location>
</feature>
<evidence type="ECO:0000259" key="9">
    <source>
        <dbReference type="Pfam" id="PF22970"/>
    </source>
</evidence>
<feature type="region of interest" description="Disordered" evidence="6">
    <location>
        <begin position="185"/>
        <end position="275"/>
    </location>
</feature>
<feature type="compositionally biased region" description="Basic and acidic residues" evidence="6">
    <location>
        <begin position="68"/>
        <end position="89"/>
    </location>
</feature>
<proteinExistence type="predicted"/>
<dbReference type="SUPFAM" id="SSF57903">
    <property type="entry name" value="FYVE/PHD zinc finger"/>
    <property type="match status" value="1"/>
</dbReference>
<dbReference type="InterPro" id="IPR019787">
    <property type="entry name" value="Znf_PHD-finger"/>
</dbReference>
<feature type="compositionally biased region" description="Basic and acidic residues" evidence="6">
    <location>
        <begin position="122"/>
        <end position="135"/>
    </location>
</feature>
<keyword evidence="5" id="KW-0539">Nucleus</keyword>